<feature type="compositionally biased region" description="Low complexity" evidence="1">
    <location>
        <begin position="73"/>
        <end position="86"/>
    </location>
</feature>
<gene>
    <name evidence="2" type="ORF">HA039_04910</name>
</gene>
<evidence type="ECO:0000256" key="1">
    <source>
        <dbReference type="SAM" id="MobiDB-lite"/>
    </source>
</evidence>
<dbReference type="AlphaFoldDB" id="A0A6G9GTX2"/>
<dbReference type="RefSeq" id="WP_167024289.1">
    <property type="nucleotide sequence ID" value="NZ_CP050177.1"/>
</dbReference>
<dbReference type="EMBL" id="CP050177">
    <property type="protein sequence ID" value="QIQ01712.1"/>
    <property type="molecule type" value="Genomic_DNA"/>
</dbReference>
<name>A0A6G9GTX2_9ACTN</name>
<evidence type="ECO:0000313" key="3">
    <source>
        <dbReference type="Proteomes" id="UP000501179"/>
    </source>
</evidence>
<reference evidence="2 3" key="1">
    <citation type="submission" date="2020-03" db="EMBL/GenBank/DDBJ databases">
        <title>A novel species.</title>
        <authorList>
            <person name="Gao J."/>
        </authorList>
    </citation>
    <scope>NUCLEOTIDE SEQUENCE [LARGE SCALE GENOMIC DNA]</scope>
    <source>
        <strain evidence="2 3">QMT-12</strain>
    </source>
</reference>
<accession>A0A6G9GTX2</accession>
<feature type="region of interest" description="Disordered" evidence="1">
    <location>
        <begin position="56"/>
        <end position="94"/>
    </location>
</feature>
<dbReference type="KEGG" id="slia:HA039_04910"/>
<evidence type="ECO:0000313" key="2">
    <source>
        <dbReference type="EMBL" id="QIQ01712.1"/>
    </source>
</evidence>
<sequence length="94" mass="9365">MADTRQARISGGHSPIETLLPTGTEVLAGAGGRTAATGPDASRAATVSTAFRQCYDGAPDTTSPARLYESPVTGAASSAPGTTTQTMASRGAPR</sequence>
<protein>
    <submittedName>
        <fullName evidence="2">Uncharacterized protein</fullName>
    </submittedName>
</protein>
<dbReference type="Proteomes" id="UP000501179">
    <property type="component" value="Chromosome"/>
</dbReference>
<keyword evidence="3" id="KW-1185">Reference proteome</keyword>
<proteinExistence type="predicted"/>
<organism evidence="2 3">
    <name type="scientific">Streptomyces liangshanensis</name>
    <dbReference type="NCBI Taxonomy" id="2717324"/>
    <lineage>
        <taxon>Bacteria</taxon>
        <taxon>Bacillati</taxon>
        <taxon>Actinomycetota</taxon>
        <taxon>Actinomycetes</taxon>
        <taxon>Kitasatosporales</taxon>
        <taxon>Streptomycetaceae</taxon>
        <taxon>Streptomyces</taxon>
    </lineage>
</organism>